<sequence length="110" mass="12280">MSSYLAACKALVKAFGILLDFARQYAAGVMAGSPVNYVKNARLCGNLFNLGDISGLKCGVDLNFFVDYTEPLDALAWFKELGEWPLGDLPDRHEFLLMFNVAQRRRSRSL</sequence>
<organism evidence="1 2">
    <name type="scientific">Clonostachys solani</name>
    <dbReference type="NCBI Taxonomy" id="160281"/>
    <lineage>
        <taxon>Eukaryota</taxon>
        <taxon>Fungi</taxon>
        <taxon>Dikarya</taxon>
        <taxon>Ascomycota</taxon>
        <taxon>Pezizomycotina</taxon>
        <taxon>Sordariomycetes</taxon>
        <taxon>Hypocreomycetidae</taxon>
        <taxon>Hypocreales</taxon>
        <taxon>Bionectriaceae</taxon>
        <taxon>Clonostachys</taxon>
    </lineage>
</organism>
<dbReference type="EMBL" id="CABFOC020000046">
    <property type="protein sequence ID" value="CAH0053958.1"/>
    <property type="molecule type" value="Genomic_DNA"/>
</dbReference>
<keyword evidence="2" id="KW-1185">Reference proteome</keyword>
<proteinExistence type="predicted"/>
<evidence type="ECO:0000313" key="1">
    <source>
        <dbReference type="EMBL" id="CAH0053958.1"/>
    </source>
</evidence>
<protein>
    <submittedName>
        <fullName evidence="1">Uncharacterized protein</fullName>
    </submittedName>
</protein>
<accession>A0A9N9ZE74</accession>
<reference evidence="1" key="1">
    <citation type="submission" date="2021-10" db="EMBL/GenBank/DDBJ databases">
        <authorList>
            <person name="Piombo E."/>
        </authorList>
    </citation>
    <scope>NUCLEOTIDE SEQUENCE</scope>
</reference>
<comment type="caution">
    <text evidence="1">The sequence shown here is derived from an EMBL/GenBank/DDBJ whole genome shotgun (WGS) entry which is preliminary data.</text>
</comment>
<dbReference type="AlphaFoldDB" id="A0A9N9ZE74"/>
<gene>
    <name evidence="1" type="ORF">CSOL1703_00015146</name>
</gene>
<dbReference type="Proteomes" id="UP000775872">
    <property type="component" value="Unassembled WGS sequence"/>
</dbReference>
<name>A0A9N9ZE74_9HYPO</name>
<evidence type="ECO:0000313" key="2">
    <source>
        <dbReference type="Proteomes" id="UP000775872"/>
    </source>
</evidence>
<dbReference type="OrthoDB" id="2019666at2759"/>